<evidence type="ECO:0000313" key="2">
    <source>
        <dbReference type="Proteomes" id="UP001283361"/>
    </source>
</evidence>
<dbReference type="Proteomes" id="UP001283361">
    <property type="component" value="Unassembled WGS sequence"/>
</dbReference>
<dbReference type="EMBL" id="JAWDGP010001634">
    <property type="protein sequence ID" value="KAK3789695.1"/>
    <property type="molecule type" value="Genomic_DNA"/>
</dbReference>
<dbReference type="AlphaFoldDB" id="A0AAE1AKS6"/>
<protein>
    <submittedName>
        <fullName evidence="1">Uncharacterized protein</fullName>
    </submittedName>
</protein>
<sequence length="132" mass="14396">MKARGELHQMQRGNLVATFYRVKRMITPGVVKLDQHQSYYPVSRPGKSDGSAAEERVAENTAIEGPHVGSKHPLHLQQQVQMRCHTQGLFSPQALLVDALLHGLWLSCGLAALGTAPPGWIEICRSSSVSAT</sequence>
<organism evidence="1 2">
    <name type="scientific">Elysia crispata</name>
    <name type="common">lettuce slug</name>
    <dbReference type="NCBI Taxonomy" id="231223"/>
    <lineage>
        <taxon>Eukaryota</taxon>
        <taxon>Metazoa</taxon>
        <taxon>Spiralia</taxon>
        <taxon>Lophotrochozoa</taxon>
        <taxon>Mollusca</taxon>
        <taxon>Gastropoda</taxon>
        <taxon>Heterobranchia</taxon>
        <taxon>Euthyneura</taxon>
        <taxon>Panpulmonata</taxon>
        <taxon>Sacoglossa</taxon>
        <taxon>Placobranchoidea</taxon>
        <taxon>Plakobranchidae</taxon>
        <taxon>Elysia</taxon>
    </lineage>
</organism>
<comment type="caution">
    <text evidence="1">The sequence shown here is derived from an EMBL/GenBank/DDBJ whole genome shotgun (WGS) entry which is preliminary data.</text>
</comment>
<keyword evidence="2" id="KW-1185">Reference proteome</keyword>
<evidence type="ECO:0000313" key="1">
    <source>
        <dbReference type="EMBL" id="KAK3789695.1"/>
    </source>
</evidence>
<reference evidence="1" key="1">
    <citation type="journal article" date="2023" name="G3 (Bethesda)">
        <title>A reference genome for the long-term kleptoplast-retaining sea slug Elysia crispata morphotype clarki.</title>
        <authorList>
            <person name="Eastman K.E."/>
            <person name="Pendleton A.L."/>
            <person name="Shaikh M.A."/>
            <person name="Suttiyut T."/>
            <person name="Ogas R."/>
            <person name="Tomko P."/>
            <person name="Gavelis G."/>
            <person name="Widhalm J.R."/>
            <person name="Wisecaver J.H."/>
        </authorList>
    </citation>
    <scope>NUCLEOTIDE SEQUENCE</scope>
    <source>
        <strain evidence="1">ECLA1</strain>
    </source>
</reference>
<accession>A0AAE1AKS6</accession>
<gene>
    <name evidence="1" type="ORF">RRG08_034030</name>
</gene>
<proteinExistence type="predicted"/>
<name>A0AAE1AKS6_9GAST</name>